<reference evidence="2" key="1">
    <citation type="journal article" date="2022" name="bioRxiv">
        <title>Sequencing and chromosome-scale assembly of the giantPleurodeles waltlgenome.</title>
        <authorList>
            <person name="Brown T."/>
            <person name="Elewa A."/>
            <person name="Iarovenko S."/>
            <person name="Subramanian E."/>
            <person name="Araus A.J."/>
            <person name="Petzold A."/>
            <person name="Susuki M."/>
            <person name="Suzuki K.-i.T."/>
            <person name="Hayashi T."/>
            <person name="Toyoda A."/>
            <person name="Oliveira C."/>
            <person name="Osipova E."/>
            <person name="Leigh N.D."/>
            <person name="Simon A."/>
            <person name="Yun M.H."/>
        </authorList>
    </citation>
    <scope>NUCLEOTIDE SEQUENCE</scope>
    <source>
        <strain evidence="2">20211129_DDA</strain>
        <tissue evidence="2">Liver</tissue>
    </source>
</reference>
<sequence length="122" mass="13826">MEVPQVTPPAPEWHKLNASGTRQRLSDPLCHEADRLRRLSPQCRRHNRFTSTAVGTAPVQGAPRRAAPSPKQLRPDQRNDINLERWLRINATSVKMASMVCDVIAISSLPKWQPQHYDSLLT</sequence>
<protein>
    <submittedName>
        <fullName evidence="2">Uncharacterized protein</fullName>
    </submittedName>
</protein>
<accession>A0AAV7TVX9</accession>
<name>A0AAV7TVX9_PLEWA</name>
<organism evidence="2 3">
    <name type="scientific">Pleurodeles waltl</name>
    <name type="common">Iberian ribbed newt</name>
    <dbReference type="NCBI Taxonomy" id="8319"/>
    <lineage>
        <taxon>Eukaryota</taxon>
        <taxon>Metazoa</taxon>
        <taxon>Chordata</taxon>
        <taxon>Craniata</taxon>
        <taxon>Vertebrata</taxon>
        <taxon>Euteleostomi</taxon>
        <taxon>Amphibia</taxon>
        <taxon>Batrachia</taxon>
        <taxon>Caudata</taxon>
        <taxon>Salamandroidea</taxon>
        <taxon>Salamandridae</taxon>
        <taxon>Pleurodelinae</taxon>
        <taxon>Pleurodeles</taxon>
    </lineage>
</organism>
<proteinExistence type="predicted"/>
<feature type="region of interest" description="Disordered" evidence="1">
    <location>
        <begin position="1"/>
        <end position="26"/>
    </location>
</feature>
<evidence type="ECO:0000256" key="1">
    <source>
        <dbReference type="SAM" id="MobiDB-lite"/>
    </source>
</evidence>
<dbReference type="EMBL" id="JANPWB010000006">
    <property type="protein sequence ID" value="KAJ1180807.1"/>
    <property type="molecule type" value="Genomic_DNA"/>
</dbReference>
<feature type="region of interest" description="Disordered" evidence="1">
    <location>
        <begin position="53"/>
        <end position="77"/>
    </location>
</feature>
<keyword evidence="3" id="KW-1185">Reference proteome</keyword>
<gene>
    <name evidence="2" type="ORF">NDU88_006023</name>
</gene>
<comment type="caution">
    <text evidence="2">The sequence shown here is derived from an EMBL/GenBank/DDBJ whole genome shotgun (WGS) entry which is preliminary data.</text>
</comment>
<feature type="compositionally biased region" description="Pro residues" evidence="1">
    <location>
        <begin position="1"/>
        <end position="11"/>
    </location>
</feature>
<dbReference type="AlphaFoldDB" id="A0AAV7TVX9"/>
<dbReference type="Proteomes" id="UP001066276">
    <property type="component" value="Chromosome 3_2"/>
</dbReference>
<evidence type="ECO:0000313" key="3">
    <source>
        <dbReference type="Proteomes" id="UP001066276"/>
    </source>
</evidence>
<evidence type="ECO:0000313" key="2">
    <source>
        <dbReference type="EMBL" id="KAJ1180807.1"/>
    </source>
</evidence>